<keyword evidence="3" id="KW-1185">Reference proteome</keyword>
<dbReference type="RefSeq" id="WP_102379967.1">
    <property type="nucleotide sequence ID" value="NZ_AP025564.1"/>
</dbReference>
<evidence type="ECO:0000313" key="3">
    <source>
        <dbReference type="Proteomes" id="UP001320544"/>
    </source>
</evidence>
<dbReference type="InterPro" id="IPR025868">
    <property type="entry name" value="Zn_ribbon_dom_put"/>
</dbReference>
<sequence>MTDLIMCQSCGMPLTDESRGTEADGSPSADYCSFCYQNGSFTQDLTMHEMLEINLQYIDQWNESIDTPMTVDEARAMLETVMPTWKRWQS</sequence>
<dbReference type="Pfam" id="PF12674">
    <property type="entry name" value="Zn_ribbon_2"/>
    <property type="match status" value="1"/>
</dbReference>
<dbReference type="EMBL" id="AP025564">
    <property type="protein sequence ID" value="BDE97512.1"/>
    <property type="molecule type" value="Genomic_DNA"/>
</dbReference>
<feature type="domain" description="Putative zinc ribbon" evidence="1">
    <location>
        <begin position="6"/>
        <end position="89"/>
    </location>
</feature>
<proteinExistence type="predicted"/>
<dbReference type="Proteomes" id="UP001320544">
    <property type="component" value="Chromosome"/>
</dbReference>
<organism evidence="2 3">
    <name type="scientific">Raoultibacter timonensis</name>
    <dbReference type="NCBI Taxonomy" id="1907662"/>
    <lineage>
        <taxon>Bacteria</taxon>
        <taxon>Bacillati</taxon>
        <taxon>Actinomycetota</taxon>
        <taxon>Coriobacteriia</taxon>
        <taxon>Eggerthellales</taxon>
        <taxon>Eggerthellaceae</taxon>
        <taxon>Raoultibacter</taxon>
    </lineage>
</organism>
<reference evidence="2 3" key="1">
    <citation type="submission" date="2022-01" db="EMBL/GenBank/DDBJ databases">
        <title>Novel bile acid biosynthetic pathways are enriched in the microbiome of centenarians.</title>
        <authorList>
            <person name="Sato Y."/>
            <person name="Atarashi K."/>
            <person name="Plichta R.D."/>
            <person name="Arai Y."/>
            <person name="Sasajima S."/>
            <person name="Kearney M.S."/>
            <person name="Suda W."/>
            <person name="Takeshita K."/>
            <person name="Sasaki T."/>
            <person name="Okamoto S."/>
            <person name="Skelly N.A."/>
            <person name="Okamura Y."/>
            <person name="Vlamakis H."/>
            <person name="Li Y."/>
            <person name="Tanoue T."/>
            <person name="Takei H."/>
            <person name="Nittono H."/>
            <person name="Narushima S."/>
            <person name="Irie J."/>
            <person name="Itoh H."/>
            <person name="Moriya K."/>
            <person name="Sugiura Y."/>
            <person name="Suematsu M."/>
            <person name="Moritoki N."/>
            <person name="Shibata S."/>
            <person name="Littman R.D."/>
            <person name="Fischbach A.M."/>
            <person name="Uwamino Y."/>
            <person name="Inoue T."/>
            <person name="Honda A."/>
            <person name="Hattori M."/>
            <person name="Murai T."/>
            <person name="Xavier J.R."/>
            <person name="Hirose N."/>
            <person name="Honda K."/>
        </authorList>
    </citation>
    <scope>NUCLEOTIDE SEQUENCE [LARGE SCALE GENOMIC DNA]</scope>
    <source>
        <strain evidence="2 3">CE91-St30</strain>
    </source>
</reference>
<name>A0ABM7WMB9_9ACTN</name>
<gene>
    <name evidence="2" type="ORF">CE91St30_28450</name>
</gene>
<accession>A0ABM7WMB9</accession>
<evidence type="ECO:0000313" key="2">
    <source>
        <dbReference type="EMBL" id="BDE97512.1"/>
    </source>
</evidence>
<evidence type="ECO:0000259" key="1">
    <source>
        <dbReference type="Pfam" id="PF12674"/>
    </source>
</evidence>
<protein>
    <submittedName>
        <fullName evidence="2">Transcriptional regulator</fullName>
    </submittedName>
</protein>